<dbReference type="AlphaFoldDB" id="A0A9W6PME8"/>
<feature type="region of interest" description="Disordered" evidence="1">
    <location>
        <begin position="342"/>
        <end position="387"/>
    </location>
</feature>
<feature type="compositionally biased region" description="Basic and acidic residues" evidence="1">
    <location>
        <begin position="376"/>
        <end position="387"/>
    </location>
</feature>
<protein>
    <submittedName>
        <fullName evidence="2">Uncharacterized protein</fullName>
    </submittedName>
</protein>
<comment type="caution">
    <text evidence="2">The sequence shown here is derived from an EMBL/GenBank/DDBJ whole genome shotgun (WGS) entry which is preliminary data.</text>
</comment>
<sequence length="387" mass="40661">MTDLAAAAHLLTDDGPPVELLACHPRLPLAAGIATDAEADRSLVRVWDCSGGRLRELAPFDVALFTGGWGDHWLPPIAWHPHEPLLTVADGSLLRRWTPDGPAEPLPAPDGCEALAHSPDGRFLWASTIDGDGTSAVLAPATGATATARWWDTGVGTHPSGELVATLAGEQGATYVLFARPGGADGAMRQQRRALVLDVDGYGTPLFSPDGRHLALRGNAYVETLDVFAFPSLRRVLHTDLALDEEWPRHNLAFGPRPGTLWLGTPRGTLLELDVETGDAVEHRGPSDAPATALTATADGHLLLAQEDGRLTLLATAPASAADAPGAHADAAAFLAATEDVPADGDLEDHLLPADDGPSPQEPTGVADPARRQVRVRAERSFAEALD</sequence>
<dbReference type="OrthoDB" id="4513615at2"/>
<gene>
    <name evidence="2" type="ORF">Kpho01_56430</name>
</gene>
<dbReference type="Gene3D" id="2.130.10.10">
    <property type="entry name" value="YVTN repeat-like/Quinoprotein amine dehydrogenase"/>
    <property type="match status" value="1"/>
</dbReference>
<accession>A0A9W6PME8</accession>
<dbReference type="InterPro" id="IPR015943">
    <property type="entry name" value="WD40/YVTN_repeat-like_dom_sf"/>
</dbReference>
<dbReference type="EMBL" id="BSRX01000040">
    <property type="protein sequence ID" value="GLW57632.1"/>
    <property type="molecule type" value="Genomic_DNA"/>
</dbReference>
<reference evidence="2" key="1">
    <citation type="submission" date="2023-02" db="EMBL/GenBank/DDBJ databases">
        <title>Kitasatospora phosalacinea NBRC 14362.</title>
        <authorList>
            <person name="Ichikawa N."/>
            <person name="Sato H."/>
            <person name="Tonouchi N."/>
        </authorList>
    </citation>
    <scope>NUCLEOTIDE SEQUENCE</scope>
    <source>
        <strain evidence="2">NBRC 14362</strain>
    </source>
</reference>
<proteinExistence type="predicted"/>
<evidence type="ECO:0000256" key="1">
    <source>
        <dbReference type="SAM" id="MobiDB-lite"/>
    </source>
</evidence>
<evidence type="ECO:0000313" key="3">
    <source>
        <dbReference type="Proteomes" id="UP001165143"/>
    </source>
</evidence>
<dbReference type="SUPFAM" id="SSF82171">
    <property type="entry name" value="DPP6 N-terminal domain-like"/>
    <property type="match status" value="1"/>
</dbReference>
<organism evidence="2 3">
    <name type="scientific">Kitasatospora phosalacinea</name>
    <dbReference type="NCBI Taxonomy" id="2065"/>
    <lineage>
        <taxon>Bacteria</taxon>
        <taxon>Bacillati</taxon>
        <taxon>Actinomycetota</taxon>
        <taxon>Actinomycetes</taxon>
        <taxon>Kitasatosporales</taxon>
        <taxon>Streptomycetaceae</taxon>
        <taxon>Kitasatospora</taxon>
    </lineage>
</organism>
<dbReference type="RefSeq" id="WP_051777937.1">
    <property type="nucleotide sequence ID" value="NZ_BSRX01000040.1"/>
</dbReference>
<evidence type="ECO:0000313" key="2">
    <source>
        <dbReference type="EMBL" id="GLW57632.1"/>
    </source>
</evidence>
<name>A0A9W6PME8_9ACTN</name>
<dbReference type="Proteomes" id="UP001165143">
    <property type="component" value="Unassembled WGS sequence"/>
</dbReference>